<dbReference type="InterPro" id="IPR050106">
    <property type="entry name" value="HistidinolP_aminotransfase"/>
</dbReference>
<comment type="catalytic activity">
    <reaction evidence="6">
        <text>an aromatic L-alpha-amino acid + 2-oxoglutarate = an aromatic oxo-acid + L-glutamate</text>
        <dbReference type="Rhea" id="RHEA:17533"/>
        <dbReference type="ChEBI" id="CHEBI:16810"/>
        <dbReference type="ChEBI" id="CHEBI:29985"/>
        <dbReference type="ChEBI" id="CHEBI:73309"/>
        <dbReference type="ChEBI" id="CHEBI:84824"/>
        <dbReference type="EC" id="2.6.1.57"/>
    </reaction>
</comment>
<name>A0A6N7EK86_9MICO</name>
<evidence type="ECO:0000256" key="6">
    <source>
        <dbReference type="HAMAP-Rule" id="MF_01513"/>
    </source>
</evidence>
<evidence type="ECO:0000256" key="5">
    <source>
        <dbReference type="ARBA" id="ARBA00022898"/>
    </source>
</evidence>
<dbReference type="PANTHER" id="PTHR43643:SF3">
    <property type="entry name" value="HISTIDINOL-PHOSPHATE AMINOTRANSFERASE"/>
    <property type="match status" value="1"/>
</dbReference>
<keyword evidence="4 6" id="KW-0808">Transferase</keyword>
<evidence type="ECO:0000259" key="7">
    <source>
        <dbReference type="Pfam" id="PF00155"/>
    </source>
</evidence>
<reference evidence="8 9" key="1">
    <citation type="submission" date="2019-10" db="EMBL/GenBank/DDBJ databases">
        <title>Georgenia wutianyii sp. nov. and Georgenia yuyongxinii sp. nov. isolated from plateau pika (Ochotona curzoniae) in the Qinghai-Tibet plateau of China.</title>
        <authorList>
            <person name="Tian Z."/>
        </authorList>
    </citation>
    <scope>NUCLEOTIDE SEQUENCE [LARGE SCALE GENOMIC DNA]</scope>
    <source>
        <strain evidence="8 9">JCM 19765</strain>
    </source>
</reference>
<evidence type="ECO:0000256" key="1">
    <source>
        <dbReference type="ARBA" id="ARBA00001933"/>
    </source>
</evidence>
<organism evidence="8 9">
    <name type="scientific">Georgenia subflava</name>
    <dbReference type="NCBI Taxonomy" id="1622177"/>
    <lineage>
        <taxon>Bacteria</taxon>
        <taxon>Bacillati</taxon>
        <taxon>Actinomycetota</taxon>
        <taxon>Actinomycetes</taxon>
        <taxon>Micrococcales</taxon>
        <taxon>Bogoriellaceae</taxon>
        <taxon>Georgenia</taxon>
    </lineage>
</organism>
<dbReference type="InterPro" id="IPR024892">
    <property type="entry name" value="ArAT"/>
</dbReference>
<dbReference type="HAMAP" id="MF_01513">
    <property type="entry name" value="Phe_aminotrans_2"/>
    <property type="match status" value="1"/>
</dbReference>
<dbReference type="AlphaFoldDB" id="A0A6N7EK86"/>
<feature type="modified residue" description="N6-(pyridoxal phosphate)lysine" evidence="6">
    <location>
        <position position="224"/>
    </location>
</feature>
<dbReference type="InterPro" id="IPR001917">
    <property type="entry name" value="Aminotrans_II_pyridoxalP_BS"/>
</dbReference>
<dbReference type="Gene3D" id="3.40.640.10">
    <property type="entry name" value="Type I PLP-dependent aspartate aminotransferase-like (Major domain)"/>
    <property type="match status" value="1"/>
</dbReference>
<dbReference type="Proteomes" id="UP000437709">
    <property type="component" value="Unassembled WGS sequence"/>
</dbReference>
<feature type="domain" description="Aminotransferase class I/classII large" evidence="7">
    <location>
        <begin position="31"/>
        <end position="347"/>
    </location>
</feature>
<dbReference type="PROSITE" id="PS00599">
    <property type="entry name" value="AA_TRANSFER_CLASS_2"/>
    <property type="match status" value="1"/>
</dbReference>
<dbReference type="InterPro" id="IPR015421">
    <property type="entry name" value="PyrdxlP-dep_Trfase_major"/>
</dbReference>
<dbReference type="HAMAP" id="MF_01023">
    <property type="entry name" value="HisC_aminotrans_2"/>
    <property type="match status" value="1"/>
</dbReference>
<comment type="similarity">
    <text evidence="6">Belongs to the class-II pyridoxal-phosphate-dependent aminotransferase family.</text>
</comment>
<keyword evidence="5 6" id="KW-0663">Pyridoxal phosphate</keyword>
<dbReference type="Pfam" id="PF00155">
    <property type="entry name" value="Aminotran_1_2"/>
    <property type="match status" value="1"/>
</dbReference>
<comment type="cofactor">
    <cofactor evidence="1 6">
        <name>pyridoxal 5'-phosphate</name>
        <dbReference type="ChEBI" id="CHEBI:597326"/>
    </cofactor>
</comment>
<dbReference type="EMBL" id="WHPC01000109">
    <property type="protein sequence ID" value="MPV38772.1"/>
    <property type="molecule type" value="Genomic_DNA"/>
</dbReference>
<accession>A0A6N7EK86</accession>
<dbReference type="NCBIfam" id="TIGR01141">
    <property type="entry name" value="hisC"/>
    <property type="match status" value="1"/>
</dbReference>
<comment type="subunit">
    <text evidence="2 6">Homodimer.</text>
</comment>
<evidence type="ECO:0000313" key="8">
    <source>
        <dbReference type="EMBL" id="MPV38772.1"/>
    </source>
</evidence>
<dbReference type="GO" id="GO:0008793">
    <property type="term" value="F:aromatic-amino-acid transaminase activity"/>
    <property type="evidence" value="ECO:0007669"/>
    <property type="project" value="UniProtKB-UniRule"/>
</dbReference>
<dbReference type="Gene3D" id="3.90.1150.10">
    <property type="entry name" value="Aspartate Aminotransferase, domain 1"/>
    <property type="match status" value="1"/>
</dbReference>
<dbReference type="NCBIfam" id="NF002878">
    <property type="entry name" value="PRK03321.1"/>
    <property type="match status" value="1"/>
</dbReference>
<dbReference type="CDD" id="cd00609">
    <property type="entry name" value="AAT_like"/>
    <property type="match status" value="1"/>
</dbReference>
<evidence type="ECO:0000313" key="9">
    <source>
        <dbReference type="Proteomes" id="UP000437709"/>
    </source>
</evidence>
<dbReference type="GO" id="GO:0000105">
    <property type="term" value="P:L-histidine biosynthetic process"/>
    <property type="evidence" value="ECO:0007669"/>
    <property type="project" value="InterPro"/>
</dbReference>
<dbReference type="EC" id="2.6.1.57" evidence="6"/>
<dbReference type="RefSeq" id="WP_152194252.1">
    <property type="nucleotide sequence ID" value="NZ_VUKD01000001.1"/>
</dbReference>
<evidence type="ECO:0000256" key="2">
    <source>
        <dbReference type="ARBA" id="ARBA00011738"/>
    </source>
</evidence>
<dbReference type="InterPro" id="IPR005861">
    <property type="entry name" value="HisP_aminotrans"/>
</dbReference>
<evidence type="ECO:0000256" key="4">
    <source>
        <dbReference type="ARBA" id="ARBA00022679"/>
    </source>
</evidence>
<dbReference type="InterPro" id="IPR015424">
    <property type="entry name" value="PyrdxlP-dep_Trfase"/>
</dbReference>
<dbReference type="GO" id="GO:0030170">
    <property type="term" value="F:pyridoxal phosphate binding"/>
    <property type="evidence" value="ECO:0007669"/>
    <property type="project" value="UniProtKB-UniRule"/>
</dbReference>
<dbReference type="OrthoDB" id="9809616at2"/>
<sequence>MASPRPSVSLRPEIESLPAYVPGERPTRGRQVYKLSSNEVPFPLLPAVGAALADAAVDLNRYPDMYATELTEALGERLGVPAERVTVGNGSVAVLENVLRSVCVPGDEVVMAWRSFEAYPICVQVAGAEPVQVPVDAEGRHDLSAMADAVTDRTRAVLLCSPNNPTGPALTQTEVREFLAALPRHVLVILDEAYLHFVRTDDPTDGVALLDEHKNLVVLRTFSKAYGLAGLRVGYAVARRRLTAGFRAASTPFGVNALALAAALAVLRCEDEVQERVRQVVIERERVVAALSGQGWTVPDAQGNFVWLDLGRRATAFADLARSRGVLVRAFAGEGVRVSIGEPEGNDLFLEVAADWLARTPA</sequence>
<gene>
    <name evidence="8" type="primary">hisC</name>
    <name evidence="6" type="synonym">pat</name>
    <name evidence="8" type="ORF">GB881_17295</name>
</gene>
<dbReference type="GO" id="GO:0004400">
    <property type="term" value="F:histidinol-phosphate transaminase activity"/>
    <property type="evidence" value="ECO:0007669"/>
    <property type="project" value="InterPro"/>
</dbReference>
<proteinExistence type="inferred from homology"/>
<keyword evidence="9" id="KW-1185">Reference proteome</keyword>
<comment type="function">
    <text evidence="6">Aminotransferase that catalyzes the conversion of aromatic amino acids and 2-oxoglutarate into corresponding aromatic oxo acids and L-glutamate.</text>
</comment>
<dbReference type="InterPro" id="IPR004839">
    <property type="entry name" value="Aminotransferase_I/II_large"/>
</dbReference>
<dbReference type="InterPro" id="IPR015422">
    <property type="entry name" value="PyrdxlP-dep_Trfase_small"/>
</dbReference>
<keyword evidence="3 6" id="KW-0032">Aminotransferase</keyword>
<protein>
    <recommendedName>
        <fullName evidence="6">Aromatic amino acid aminotransferase</fullName>
        <shortName evidence="6">ArAT</shortName>
        <ecNumber evidence="6">2.6.1.57</ecNumber>
    </recommendedName>
</protein>
<dbReference type="SUPFAM" id="SSF53383">
    <property type="entry name" value="PLP-dependent transferases"/>
    <property type="match status" value="1"/>
</dbReference>
<evidence type="ECO:0000256" key="3">
    <source>
        <dbReference type="ARBA" id="ARBA00022576"/>
    </source>
</evidence>
<comment type="caution">
    <text evidence="8">The sequence shown here is derived from an EMBL/GenBank/DDBJ whole genome shotgun (WGS) entry which is preliminary data.</text>
</comment>
<dbReference type="PANTHER" id="PTHR43643">
    <property type="entry name" value="HISTIDINOL-PHOSPHATE AMINOTRANSFERASE 2"/>
    <property type="match status" value="1"/>
</dbReference>